<accession>A0A285BA55</accession>
<feature type="domain" description="Alcohol dehydrogenase-like C-terminal" evidence="1">
    <location>
        <begin position="146"/>
        <end position="219"/>
    </location>
</feature>
<protein>
    <submittedName>
        <fullName evidence="2">Alcohol dehydrogenase zinc-binding domain protein</fullName>
    </submittedName>
</protein>
<dbReference type="Proteomes" id="UP000220639">
    <property type="component" value="Unassembled WGS sequence"/>
</dbReference>
<reference evidence="3" key="1">
    <citation type="submission" date="2017-08" db="EMBL/GenBank/DDBJ databases">
        <authorList>
            <person name="Brisse S."/>
        </authorList>
    </citation>
    <scope>NUCLEOTIDE SEQUENCE [LARGE SCALE GENOMIC DNA]</scope>
    <source>
        <strain evidence="3">06D021</strain>
    </source>
</reference>
<evidence type="ECO:0000313" key="3">
    <source>
        <dbReference type="Proteomes" id="UP000220639"/>
    </source>
</evidence>
<evidence type="ECO:0000313" key="2">
    <source>
        <dbReference type="EMBL" id="SNU37790.1"/>
    </source>
</evidence>
<dbReference type="RefSeq" id="WP_098141309.1">
    <property type="nucleotide sequence ID" value="NZ_CBCSJA010000062.1"/>
</dbReference>
<organism evidence="2 3">
    <name type="scientific">Klebsiella grimontii</name>
    <dbReference type="NCBI Taxonomy" id="2058152"/>
    <lineage>
        <taxon>Bacteria</taxon>
        <taxon>Pseudomonadati</taxon>
        <taxon>Pseudomonadota</taxon>
        <taxon>Gammaproteobacteria</taxon>
        <taxon>Enterobacterales</taxon>
        <taxon>Enterobacteriaceae</taxon>
        <taxon>Klebsiella/Raoultella group</taxon>
        <taxon>Klebsiella</taxon>
    </lineage>
</organism>
<dbReference type="PANTHER" id="PTHR43677:SF11">
    <property type="entry name" value="ZINC-CONTAINING ALCOHOL DEHYDROGENASE"/>
    <property type="match status" value="1"/>
</dbReference>
<dbReference type="InterPro" id="IPR011032">
    <property type="entry name" value="GroES-like_sf"/>
</dbReference>
<dbReference type="SUPFAM" id="SSF51735">
    <property type="entry name" value="NAD(P)-binding Rossmann-fold domains"/>
    <property type="match status" value="1"/>
</dbReference>
<evidence type="ECO:0000259" key="1">
    <source>
        <dbReference type="Pfam" id="PF00107"/>
    </source>
</evidence>
<dbReference type="AlphaFoldDB" id="A0A285BA55"/>
<dbReference type="Gene3D" id="3.90.180.10">
    <property type="entry name" value="Medium-chain alcohol dehydrogenases, catalytic domain"/>
    <property type="match status" value="1"/>
</dbReference>
<dbReference type="InterPro" id="IPR036291">
    <property type="entry name" value="NAD(P)-bd_dom_sf"/>
</dbReference>
<dbReference type="EMBL" id="FZTC01000041">
    <property type="protein sequence ID" value="SNU37790.1"/>
    <property type="molecule type" value="Genomic_DNA"/>
</dbReference>
<dbReference type="Pfam" id="PF00107">
    <property type="entry name" value="ADH_zinc_N"/>
    <property type="match status" value="1"/>
</dbReference>
<gene>
    <name evidence="2" type="ORF">KOSB73_460007</name>
</gene>
<dbReference type="InterPro" id="IPR051397">
    <property type="entry name" value="Zn-ADH-like_protein"/>
</dbReference>
<dbReference type="InterPro" id="IPR013149">
    <property type="entry name" value="ADH-like_C"/>
</dbReference>
<dbReference type="SUPFAM" id="SSF50129">
    <property type="entry name" value="GroES-like"/>
    <property type="match status" value="1"/>
</dbReference>
<dbReference type="Gene3D" id="3.40.50.720">
    <property type="entry name" value="NAD(P)-binding Rossmann-like Domain"/>
    <property type="match status" value="1"/>
</dbReference>
<proteinExistence type="predicted"/>
<dbReference type="PANTHER" id="PTHR43677">
    <property type="entry name" value="SHORT-CHAIN DEHYDROGENASE/REDUCTASE"/>
    <property type="match status" value="1"/>
</dbReference>
<dbReference type="GO" id="GO:0016491">
    <property type="term" value="F:oxidoreductase activity"/>
    <property type="evidence" value="ECO:0007669"/>
    <property type="project" value="TreeGrafter"/>
</dbReference>
<name>A0A285BA55_9ENTR</name>
<sequence length="326" mass="34790">MKAAVITSFDQPPHYGDFPEPEPKGSGEMLVEVLAAGLHHLTRGRASGAHYSSAGTLPLVPGADGVGRGADGKLRYFAQSPGQIGTMAERTVIELDHSIELPSGCDPVTVAAAMNPAMASWLALRFRLPYQRGRKVLVLGATGSSGTMAVQIARHMGASQVIAAGRDEQKLAKLPALGATEIVTLGDARLGALTRELDVVLDFLWGETAVRVMDAMLKQRADRSLPLTWIHVGSMAGEVAAISGAFLRSANLQIVGSGQGSVSGREILMELPTLAKEIARGTFHIDMTAMPLRDVEQAWCETYHTGGRIVFTPLQTANDQFDRKLR</sequence>